<name>A0ABY6GLX0_9CAUD</name>
<reference evidence="1 2" key="1">
    <citation type="submission" date="2022-09" db="EMBL/GenBank/DDBJ databases">
        <title>Evolutionary Diversification of Methanotrophic Ca. Methanophagales (ANME-1) and Their Expansive Virome.</title>
        <authorList>
            <person name="Laso-Perez R."/>
            <person name="Wu F."/>
            <person name="Cremiere A."/>
            <person name="Speth D."/>
            <person name="Magyar J.S."/>
            <person name="Krupovic M."/>
            <person name="Orphan V.J."/>
        </authorList>
    </citation>
    <scope>NUCLEOTIDE SEQUENCE [LARGE SCALE GENOMIC DNA]</scope>
    <source>
        <strain evidence="1">PBV299</strain>
    </source>
</reference>
<gene>
    <name evidence="1" type="ORF">OFDIEDLO_00090</name>
</gene>
<sequence length="59" mass="6867">MKKQLCMERNYRHGREGQDYNLEGKTTGRDKVVCRIGRGHRGGLESPVIKKFYSRESPI</sequence>
<organism evidence="1 2">
    <name type="scientific">Methanophagales virus PBV299</name>
    <dbReference type="NCBI Taxonomy" id="2987730"/>
    <lineage>
        <taxon>Viruses</taxon>
        <taxon>Duplodnaviria</taxon>
        <taxon>Heunggongvirae</taxon>
        <taxon>Uroviricota</taxon>
        <taxon>Caudoviricetes</taxon>
        <taxon>Nakonvirales</taxon>
        <taxon>Ahpuchviridae</taxon>
        <taxon>Kisinvirus</taxon>
        <taxon>Kisinvirus pescaderoense</taxon>
    </lineage>
</organism>
<evidence type="ECO:0000313" key="1">
    <source>
        <dbReference type="EMBL" id="UYL64886.1"/>
    </source>
</evidence>
<dbReference type="EMBL" id="OP413838">
    <property type="protein sequence ID" value="UYL64886.1"/>
    <property type="molecule type" value="Genomic_DNA"/>
</dbReference>
<evidence type="ECO:0000313" key="2">
    <source>
        <dbReference type="Proteomes" id="UP001156193"/>
    </source>
</evidence>
<accession>A0ABY6GLX0</accession>
<proteinExistence type="predicted"/>
<dbReference type="Proteomes" id="UP001156193">
    <property type="component" value="Segment"/>
</dbReference>
<keyword evidence="2" id="KW-1185">Reference proteome</keyword>
<protein>
    <submittedName>
        <fullName evidence="1">Uncharacterized protein</fullName>
    </submittedName>
</protein>